<evidence type="ECO:0000256" key="1">
    <source>
        <dbReference type="SAM" id="Phobius"/>
    </source>
</evidence>
<sequence length="117" mass="13614">MLIIRGTLLYLLHFLMYLVVNVIVMAIIFLVVKFIVTFVFSDNTFIEGIAFILMIFIGGLLFLSSCILAYEDFKENFISVVWNHAYEEFQGFDEMLKLTLKNMWKSDRIVHSDSEGV</sequence>
<name>A0A7W9YTE2_9BACL</name>
<keyword evidence="1" id="KW-0812">Transmembrane</keyword>
<evidence type="ECO:0000313" key="3">
    <source>
        <dbReference type="Proteomes" id="UP000523528"/>
    </source>
</evidence>
<dbReference type="RefSeq" id="WP_183249437.1">
    <property type="nucleotide sequence ID" value="NZ_JACHES010000009.1"/>
</dbReference>
<protein>
    <submittedName>
        <fullName evidence="2">Uncharacterized protein</fullName>
    </submittedName>
</protein>
<keyword evidence="1" id="KW-1133">Transmembrane helix</keyword>
<dbReference type="Proteomes" id="UP000523528">
    <property type="component" value="Unassembled WGS sequence"/>
</dbReference>
<gene>
    <name evidence="2" type="ORF">HNQ82_002149</name>
</gene>
<feature type="transmembrane region" description="Helical" evidence="1">
    <location>
        <begin position="48"/>
        <end position="70"/>
    </location>
</feature>
<dbReference type="AlphaFoldDB" id="A0A7W9YTE2"/>
<keyword evidence="3" id="KW-1185">Reference proteome</keyword>
<accession>A0A7W9YTE2</accession>
<feature type="transmembrane region" description="Helical" evidence="1">
    <location>
        <begin position="12"/>
        <end position="36"/>
    </location>
</feature>
<proteinExistence type="predicted"/>
<comment type="caution">
    <text evidence="2">The sequence shown here is derived from an EMBL/GenBank/DDBJ whole genome shotgun (WGS) entry which is preliminary data.</text>
</comment>
<organism evidence="2 3">
    <name type="scientific">Anoxybacillus tengchongensis</name>
    <dbReference type="NCBI Taxonomy" id="576944"/>
    <lineage>
        <taxon>Bacteria</taxon>
        <taxon>Bacillati</taxon>
        <taxon>Bacillota</taxon>
        <taxon>Bacilli</taxon>
        <taxon>Bacillales</taxon>
        <taxon>Anoxybacillaceae</taxon>
        <taxon>Anoxybacillus</taxon>
    </lineage>
</organism>
<keyword evidence="1" id="KW-0472">Membrane</keyword>
<reference evidence="2 3" key="1">
    <citation type="submission" date="2020-08" db="EMBL/GenBank/DDBJ databases">
        <title>Genomic Encyclopedia of Type Strains, Phase IV (KMG-IV): sequencing the most valuable type-strain genomes for metagenomic binning, comparative biology and taxonomic classification.</title>
        <authorList>
            <person name="Goeker M."/>
        </authorList>
    </citation>
    <scope>NUCLEOTIDE SEQUENCE [LARGE SCALE GENOMIC DNA]</scope>
    <source>
        <strain evidence="2 3">DSM 23211</strain>
    </source>
</reference>
<evidence type="ECO:0000313" key="2">
    <source>
        <dbReference type="EMBL" id="MBB6177316.1"/>
    </source>
</evidence>
<dbReference type="EMBL" id="JACHES010000009">
    <property type="protein sequence ID" value="MBB6177316.1"/>
    <property type="molecule type" value="Genomic_DNA"/>
</dbReference>